<feature type="signal peptide" evidence="1">
    <location>
        <begin position="1"/>
        <end position="21"/>
    </location>
</feature>
<sequence length="187" mass="21028">MKKKTFNVLLLSVLLSAFTIACTKDIDFNQIDDFEVTPVIESSLIFLDEPANQFLEDGVEISSVQDSVLVEIFKDAFIKEHLVKAEFVFETTNSINRGIELRIDFLTDSNIQLHSFSFAVEASSTNTPTIFNYTEVFENNTLESLFETGKLLFTLNLKPGPVINENTPGSIKLKSKGIFFLNIDNTL</sequence>
<dbReference type="PROSITE" id="PS51257">
    <property type="entry name" value="PROKAR_LIPOPROTEIN"/>
    <property type="match status" value="1"/>
</dbReference>
<dbReference type="AlphaFoldDB" id="A0A562YBJ0"/>
<accession>A0A562YBJ0</accession>
<organism evidence="2 3">
    <name type="scientific">Seonamhaeicola sediminis</name>
    <dbReference type="NCBI Taxonomy" id="2528206"/>
    <lineage>
        <taxon>Bacteria</taxon>
        <taxon>Pseudomonadati</taxon>
        <taxon>Bacteroidota</taxon>
        <taxon>Flavobacteriia</taxon>
        <taxon>Flavobacteriales</taxon>
        <taxon>Flavobacteriaceae</taxon>
    </lineage>
</organism>
<dbReference type="EMBL" id="SMZJ02000009">
    <property type="protein sequence ID" value="TWO31655.1"/>
    <property type="molecule type" value="Genomic_DNA"/>
</dbReference>
<reference evidence="2 3" key="2">
    <citation type="submission" date="2019-07" db="EMBL/GenBank/DDBJ databases">
        <title>Seonamhaeicola sp. W255 draft genome.</title>
        <authorList>
            <person name="Zhang X.-Y."/>
            <person name="Zhang R."/>
            <person name="Zhong Y.-L."/>
            <person name="Du Z.-J."/>
        </authorList>
    </citation>
    <scope>NUCLEOTIDE SEQUENCE [LARGE SCALE GENOMIC DNA]</scope>
    <source>
        <strain evidence="2 3">W255</strain>
    </source>
</reference>
<evidence type="ECO:0000313" key="3">
    <source>
        <dbReference type="Proteomes" id="UP000295814"/>
    </source>
</evidence>
<evidence type="ECO:0000313" key="2">
    <source>
        <dbReference type="EMBL" id="TWO31655.1"/>
    </source>
</evidence>
<keyword evidence="3" id="KW-1185">Reference proteome</keyword>
<keyword evidence="1" id="KW-0732">Signal</keyword>
<gene>
    <name evidence="2" type="ORF">E1J38_012905</name>
</gene>
<reference evidence="2 3" key="1">
    <citation type="submission" date="2019-03" db="EMBL/GenBank/DDBJ databases">
        <authorList>
            <person name="Zhong Y.L."/>
        </authorList>
    </citation>
    <scope>NUCLEOTIDE SEQUENCE [LARGE SCALE GENOMIC DNA]</scope>
    <source>
        <strain evidence="2 3">W255</strain>
    </source>
</reference>
<comment type="caution">
    <text evidence="2">The sequence shown here is derived from an EMBL/GenBank/DDBJ whole genome shotgun (WGS) entry which is preliminary data.</text>
</comment>
<dbReference type="OrthoDB" id="1448832at2"/>
<evidence type="ECO:0000256" key="1">
    <source>
        <dbReference type="SAM" id="SignalP"/>
    </source>
</evidence>
<feature type="chain" id="PRO_5022918968" evidence="1">
    <location>
        <begin position="22"/>
        <end position="187"/>
    </location>
</feature>
<protein>
    <submittedName>
        <fullName evidence="2">Uncharacterized protein</fullName>
    </submittedName>
</protein>
<dbReference type="RefSeq" id="WP_133357257.1">
    <property type="nucleotide sequence ID" value="NZ_SMZJ02000009.1"/>
</dbReference>
<dbReference type="Proteomes" id="UP000295814">
    <property type="component" value="Unassembled WGS sequence"/>
</dbReference>
<name>A0A562YBJ0_9FLAO</name>
<proteinExistence type="predicted"/>